<accession>X1N6I6</accession>
<organism evidence="1">
    <name type="scientific">marine sediment metagenome</name>
    <dbReference type="NCBI Taxonomy" id="412755"/>
    <lineage>
        <taxon>unclassified sequences</taxon>
        <taxon>metagenomes</taxon>
        <taxon>ecological metagenomes</taxon>
    </lineage>
</organism>
<sequence length="187" mass="20446">MDFTVTGAPSCAKLKPTGVWLLGSAAHKGLLDCEMPPPKEEEGPGIGVLSPNSVWASLMKDKTTLSSSVALLHDLYYNVLQYQSIAAKNEDKMRYRSSYAIFFLAAPRELHLPLRIEHEGKTFVIQTLEDDNKHATALIEGPVNRENLTLKVGHKPIDGSAPAKGILVPEDAAFAQFATTVTHFLTF</sequence>
<gene>
    <name evidence="1" type="ORF">S06H3_49995</name>
</gene>
<proteinExistence type="predicted"/>
<protein>
    <submittedName>
        <fullName evidence="1">Uncharacterized protein</fullName>
    </submittedName>
</protein>
<name>X1N6I6_9ZZZZ</name>
<comment type="caution">
    <text evidence="1">The sequence shown here is derived from an EMBL/GenBank/DDBJ whole genome shotgun (WGS) entry which is preliminary data.</text>
</comment>
<dbReference type="AlphaFoldDB" id="X1N6I6"/>
<evidence type="ECO:0000313" key="1">
    <source>
        <dbReference type="EMBL" id="GAI39622.1"/>
    </source>
</evidence>
<dbReference type="EMBL" id="BARV01031611">
    <property type="protein sequence ID" value="GAI39622.1"/>
    <property type="molecule type" value="Genomic_DNA"/>
</dbReference>
<reference evidence="1" key="1">
    <citation type="journal article" date="2014" name="Front. Microbiol.">
        <title>High frequency of phylogenetically diverse reductive dehalogenase-homologous genes in deep subseafloor sedimentary metagenomes.</title>
        <authorList>
            <person name="Kawai M."/>
            <person name="Futagami T."/>
            <person name="Toyoda A."/>
            <person name="Takaki Y."/>
            <person name="Nishi S."/>
            <person name="Hori S."/>
            <person name="Arai W."/>
            <person name="Tsubouchi T."/>
            <person name="Morono Y."/>
            <person name="Uchiyama I."/>
            <person name="Ito T."/>
            <person name="Fujiyama A."/>
            <person name="Inagaki F."/>
            <person name="Takami H."/>
        </authorList>
    </citation>
    <scope>NUCLEOTIDE SEQUENCE</scope>
    <source>
        <strain evidence="1">Expedition CK06-06</strain>
    </source>
</reference>
<feature type="non-terminal residue" evidence="1">
    <location>
        <position position="187"/>
    </location>
</feature>